<proteinExistence type="predicted"/>
<reference evidence="2" key="1">
    <citation type="submission" date="2018-02" db="EMBL/GenBank/DDBJ databases">
        <title>Rhizophora mucronata_Transcriptome.</title>
        <authorList>
            <person name="Meera S.P."/>
            <person name="Sreeshan A."/>
            <person name="Augustine A."/>
        </authorList>
    </citation>
    <scope>NUCLEOTIDE SEQUENCE</scope>
    <source>
        <tissue evidence="2">Leaf</tissue>
    </source>
</reference>
<evidence type="ECO:0000313" key="2">
    <source>
        <dbReference type="EMBL" id="MBX60209.1"/>
    </source>
</evidence>
<sequence length="22" mass="2575">MSANNLSSMSSFCPSQRHLWQY</sequence>
<protein>
    <submittedName>
        <fullName evidence="2">Uncharacterized protein</fullName>
    </submittedName>
</protein>
<name>A0A2P2PZU0_RHIMU</name>
<dbReference type="AlphaFoldDB" id="A0A2P2PZU0"/>
<evidence type="ECO:0000256" key="1">
    <source>
        <dbReference type="SAM" id="MobiDB-lite"/>
    </source>
</evidence>
<dbReference type="EMBL" id="GGEC01079725">
    <property type="protein sequence ID" value="MBX60209.1"/>
    <property type="molecule type" value="Transcribed_RNA"/>
</dbReference>
<organism evidence="2">
    <name type="scientific">Rhizophora mucronata</name>
    <name type="common">Asiatic mangrove</name>
    <dbReference type="NCBI Taxonomy" id="61149"/>
    <lineage>
        <taxon>Eukaryota</taxon>
        <taxon>Viridiplantae</taxon>
        <taxon>Streptophyta</taxon>
        <taxon>Embryophyta</taxon>
        <taxon>Tracheophyta</taxon>
        <taxon>Spermatophyta</taxon>
        <taxon>Magnoliopsida</taxon>
        <taxon>eudicotyledons</taxon>
        <taxon>Gunneridae</taxon>
        <taxon>Pentapetalae</taxon>
        <taxon>rosids</taxon>
        <taxon>fabids</taxon>
        <taxon>Malpighiales</taxon>
        <taxon>Rhizophoraceae</taxon>
        <taxon>Rhizophora</taxon>
    </lineage>
</organism>
<feature type="compositionally biased region" description="Polar residues" evidence="1">
    <location>
        <begin position="1"/>
        <end position="14"/>
    </location>
</feature>
<feature type="region of interest" description="Disordered" evidence="1">
    <location>
        <begin position="1"/>
        <end position="22"/>
    </location>
</feature>
<accession>A0A2P2PZU0</accession>